<dbReference type="PANTHER" id="PTHR16140">
    <property type="entry name" value="NON-STRUCTURAL MAINTENANCE OF CHROMOSOMES ELEMENT 4"/>
    <property type="match status" value="1"/>
</dbReference>
<feature type="domain" description="Non-structural maintenance of chromosome element 4 C-terminal" evidence="9">
    <location>
        <begin position="205"/>
        <end position="289"/>
    </location>
</feature>
<comment type="function">
    <text evidence="7">Component of the SMC5-SMC6 complex, that promotes sister chromatid alignment after DNA damage and facilitates double-stranded DNA breaks (DSBs) repair via homologous recombination between sister chromatids.</text>
</comment>
<comment type="similarity">
    <text evidence="2 7">Belongs to the NSE4 family.</text>
</comment>
<dbReference type="GO" id="GO:0005634">
    <property type="term" value="C:nucleus"/>
    <property type="evidence" value="ECO:0007669"/>
    <property type="project" value="UniProtKB-SubCell"/>
</dbReference>
<evidence type="ECO:0000256" key="2">
    <source>
        <dbReference type="ARBA" id="ARBA00008997"/>
    </source>
</evidence>
<gene>
    <name evidence="11" type="ORF">BJ322DRAFT_1103032</name>
</gene>
<dbReference type="Pfam" id="PF08743">
    <property type="entry name" value="Nse4_C"/>
    <property type="match status" value="1"/>
</dbReference>
<evidence type="ECO:0000259" key="10">
    <source>
        <dbReference type="Pfam" id="PF15412"/>
    </source>
</evidence>
<evidence type="ECO:0000256" key="4">
    <source>
        <dbReference type="ARBA" id="ARBA00023172"/>
    </source>
</evidence>
<keyword evidence="3 7" id="KW-0227">DNA damage</keyword>
<dbReference type="InterPro" id="IPR029225">
    <property type="entry name" value="Nse4_Nse3-bd"/>
</dbReference>
<dbReference type="InterPro" id="IPR014854">
    <property type="entry name" value="Nse4_C"/>
</dbReference>
<keyword evidence="5 7" id="KW-0234">DNA repair</keyword>
<keyword evidence="12" id="KW-1185">Reference proteome</keyword>
<evidence type="ECO:0000256" key="5">
    <source>
        <dbReference type="ARBA" id="ARBA00023204"/>
    </source>
</evidence>
<dbReference type="OrthoDB" id="361242at2759"/>
<dbReference type="Pfam" id="PF15412">
    <property type="entry name" value="Nse4-Nse3_bdg"/>
    <property type="match status" value="1"/>
</dbReference>
<dbReference type="GO" id="GO:0006310">
    <property type="term" value="P:DNA recombination"/>
    <property type="evidence" value="ECO:0007669"/>
    <property type="project" value="UniProtKB-UniRule"/>
</dbReference>
<reference evidence="11" key="2">
    <citation type="submission" date="2020-11" db="EMBL/GenBank/DDBJ databases">
        <authorList>
            <consortium name="DOE Joint Genome Institute"/>
            <person name="Kuo A."/>
            <person name="Miyauchi S."/>
            <person name="Kiss E."/>
            <person name="Drula E."/>
            <person name="Kohler A."/>
            <person name="Sanchez-Garcia M."/>
            <person name="Andreopoulos B."/>
            <person name="Barry K.W."/>
            <person name="Bonito G."/>
            <person name="Buee M."/>
            <person name="Carver A."/>
            <person name="Chen C."/>
            <person name="Cichocki N."/>
            <person name="Clum A."/>
            <person name="Culley D."/>
            <person name="Crous P.W."/>
            <person name="Fauchery L."/>
            <person name="Girlanda M."/>
            <person name="Hayes R."/>
            <person name="Keri Z."/>
            <person name="Labutti K."/>
            <person name="Lipzen A."/>
            <person name="Lombard V."/>
            <person name="Magnuson J."/>
            <person name="Maillard F."/>
            <person name="Morin E."/>
            <person name="Murat C."/>
            <person name="Nolan M."/>
            <person name="Ohm R."/>
            <person name="Pangilinan J."/>
            <person name="Pereira M."/>
            <person name="Perotto S."/>
            <person name="Peter M."/>
            <person name="Riley R."/>
            <person name="Sitrit Y."/>
            <person name="Stielow B."/>
            <person name="Szollosi G."/>
            <person name="Zifcakova L."/>
            <person name="Stursova M."/>
            <person name="Spatafora J.W."/>
            <person name="Tedersoo L."/>
            <person name="Vaario L.-M."/>
            <person name="Yamada A."/>
            <person name="Yan M."/>
            <person name="Wang P."/>
            <person name="Xu J."/>
            <person name="Bruns T."/>
            <person name="Baldrian P."/>
            <person name="Vilgalys R."/>
            <person name="Henrissat B."/>
            <person name="Grigoriev I.V."/>
            <person name="Hibbett D."/>
            <person name="Nagy L.G."/>
            <person name="Martin F.M."/>
        </authorList>
    </citation>
    <scope>NUCLEOTIDE SEQUENCE</scope>
    <source>
        <strain evidence="11">UH-Tt-Lm1</strain>
    </source>
</reference>
<evidence type="ECO:0000256" key="6">
    <source>
        <dbReference type="ARBA" id="ARBA00023242"/>
    </source>
</evidence>
<evidence type="ECO:0000256" key="7">
    <source>
        <dbReference type="RuleBase" id="RU365071"/>
    </source>
</evidence>
<proteinExistence type="inferred from homology"/>
<organism evidence="11 12">
    <name type="scientific">Thelephora terrestris</name>
    <dbReference type="NCBI Taxonomy" id="56493"/>
    <lineage>
        <taxon>Eukaryota</taxon>
        <taxon>Fungi</taxon>
        <taxon>Dikarya</taxon>
        <taxon>Basidiomycota</taxon>
        <taxon>Agaricomycotina</taxon>
        <taxon>Agaricomycetes</taxon>
        <taxon>Thelephorales</taxon>
        <taxon>Thelephoraceae</taxon>
        <taxon>Thelephora</taxon>
    </lineage>
</organism>
<comment type="caution">
    <text evidence="11">The sequence shown here is derived from an EMBL/GenBank/DDBJ whole genome shotgun (WGS) entry which is preliminary data.</text>
</comment>
<dbReference type="EMBL" id="WIUZ02000001">
    <property type="protein sequence ID" value="KAF9792539.1"/>
    <property type="molecule type" value="Genomic_DNA"/>
</dbReference>
<keyword evidence="4 7" id="KW-0233">DNA recombination</keyword>
<sequence length="310" mass="35333">MSYDPEQDPEQRRRVRRDYRDLAKETENVNPAEYSAVDMSRRLLRANDLFGQVKGTQEATLDSAFLVMASNMSALKARSMKTTAGAFDVEDFIEKLISFMGGNKATGEPTEEGVEADDTVPLKWDKIGRKALAKSRRVPVMDFMLGPLSVEQKKRAQSKRTRLEKRTEDLRQPQEITEEDIQRSENETTKNVANIQRILDAHGPANLFKFIINPDDFAQSVENLFYLSFLIRDGCCSLDVESGEPIISGVEKPTQKEYDDGLTRRQFVFEFDRETWQRAKDLYGITECIVPARHKDSGVTKITGKKGWYG</sequence>
<dbReference type="GO" id="GO:0030915">
    <property type="term" value="C:Smc5-Smc6 complex"/>
    <property type="evidence" value="ECO:0007669"/>
    <property type="project" value="UniProtKB-UniRule"/>
</dbReference>
<dbReference type="AlphaFoldDB" id="A0A9P6LC90"/>
<evidence type="ECO:0000256" key="8">
    <source>
        <dbReference type="SAM" id="MobiDB-lite"/>
    </source>
</evidence>
<comment type="subunit">
    <text evidence="7">Component of the SMC5-SMC6 complex.</text>
</comment>
<evidence type="ECO:0000313" key="12">
    <source>
        <dbReference type="Proteomes" id="UP000736335"/>
    </source>
</evidence>
<feature type="domain" description="Nse4/EID protein Nse3/MAGE-binding" evidence="10">
    <location>
        <begin position="62"/>
        <end position="112"/>
    </location>
</feature>
<feature type="region of interest" description="Disordered" evidence="8">
    <location>
        <begin position="1"/>
        <end position="27"/>
    </location>
</feature>
<evidence type="ECO:0000313" key="11">
    <source>
        <dbReference type="EMBL" id="KAF9792539.1"/>
    </source>
</evidence>
<comment type="subcellular location">
    <subcellularLocation>
        <location evidence="1 7">Nucleus</location>
    </subcellularLocation>
</comment>
<reference evidence="11" key="1">
    <citation type="journal article" date="2020" name="Nat. Commun.">
        <title>Large-scale genome sequencing of mycorrhizal fungi provides insights into the early evolution of symbiotic traits.</title>
        <authorList>
            <person name="Miyauchi S."/>
            <person name="Kiss E."/>
            <person name="Kuo A."/>
            <person name="Drula E."/>
            <person name="Kohler A."/>
            <person name="Sanchez-Garcia M."/>
            <person name="Morin E."/>
            <person name="Andreopoulos B."/>
            <person name="Barry K.W."/>
            <person name="Bonito G."/>
            <person name="Buee M."/>
            <person name="Carver A."/>
            <person name="Chen C."/>
            <person name="Cichocki N."/>
            <person name="Clum A."/>
            <person name="Culley D."/>
            <person name="Crous P.W."/>
            <person name="Fauchery L."/>
            <person name="Girlanda M."/>
            <person name="Hayes R.D."/>
            <person name="Keri Z."/>
            <person name="LaButti K."/>
            <person name="Lipzen A."/>
            <person name="Lombard V."/>
            <person name="Magnuson J."/>
            <person name="Maillard F."/>
            <person name="Murat C."/>
            <person name="Nolan M."/>
            <person name="Ohm R.A."/>
            <person name="Pangilinan J."/>
            <person name="Pereira M.F."/>
            <person name="Perotto S."/>
            <person name="Peter M."/>
            <person name="Pfister S."/>
            <person name="Riley R."/>
            <person name="Sitrit Y."/>
            <person name="Stielow J.B."/>
            <person name="Szollosi G."/>
            <person name="Zifcakova L."/>
            <person name="Stursova M."/>
            <person name="Spatafora J.W."/>
            <person name="Tedersoo L."/>
            <person name="Vaario L.M."/>
            <person name="Yamada A."/>
            <person name="Yan M."/>
            <person name="Wang P."/>
            <person name="Xu J."/>
            <person name="Bruns T."/>
            <person name="Baldrian P."/>
            <person name="Vilgalys R."/>
            <person name="Dunand C."/>
            <person name="Henrissat B."/>
            <person name="Grigoriev I.V."/>
            <person name="Hibbett D."/>
            <person name="Nagy L.G."/>
            <person name="Martin F.M."/>
        </authorList>
    </citation>
    <scope>NUCLEOTIDE SEQUENCE</scope>
    <source>
        <strain evidence="11">UH-Tt-Lm1</strain>
    </source>
</reference>
<name>A0A9P6LC90_9AGAM</name>
<accession>A0A9P6LC90</accession>
<dbReference type="GO" id="GO:0006281">
    <property type="term" value="P:DNA repair"/>
    <property type="evidence" value="ECO:0007669"/>
    <property type="project" value="UniProtKB-UniRule"/>
</dbReference>
<dbReference type="InterPro" id="IPR027786">
    <property type="entry name" value="Nse4/EID"/>
</dbReference>
<protein>
    <recommendedName>
        <fullName evidence="7">Non-structural maintenance of chromosomes element 4</fullName>
    </recommendedName>
</protein>
<dbReference type="Proteomes" id="UP000736335">
    <property type="component" value="Unassembled WGS sequence"/>
</dbReference>
<feature type="compositionally biased region" description="Basic and acidic residues" evidence="8">
    <location>
        <begin position="18"/>
        <end position="27"/>
    </location>
</feature>
<evidence type="ECO:0000256" key="1">
    <source>
        <dbReference type="ARBA" id="ARBA00004123"/>
    </source>
</evidence>
<keyword evidence="6 7" id="KW-0539">Nucleus</keyword>
<evidence type="ECO:0000259" key="9">
    <source>
        <dbReference type="Pfam" id="PF08743"/>
    </source>
</evidence>
<evidence type="ECO:0000256" key="3">
    <source>
        <dbReference type="ARBA" id="ARBA00022763"/>
    </source>
</evidence>
<dbReference type="PANTHER" id="PTHR16140:SF0">
    <property type="entry name" value="NON-STRUCTURAL MAINTENANCE OF CHROMOSOMES ELEMENT 4"/>
    <property type="match status" value="1"/>
</dbReference>